<dbReference type="Proteomes" id="UP000051957">
    <property type="component" value="Unassembled WGS sequence"/>
</dbReference>
<dbReference type="GeneID" id="69803019"/>
<dbReference type="EMBL" id="AZGK01000015">
    <property type="protein sequence ID" value="KRM45616.1"/>
    <property type="molecule type" value="Genomic_DNA"/>
</dbReference>
<name>A0A0R1YSX1_9LACO</name>
<feature type="transmembrane region" description="Helical" evidence="1">
    <location>
        <begin position="150"/>
        <end position="172"/>
    </location>
</feature>
<sequence length="244" mass="27240">MLKDILTNIGLVLGLLIGVPFLFIYLLSAINRNTKQQIANRFGVKGQLVFGFLGIIVHEASHLIVALVFGHHVDQFRLIRIPTAENETLGYVHHTWRKQNIYQNMGNLFIRVAPIFGCCLTTLLLARSFIPEVYQSLIVSTQQSFGQIGWLMPSVNWLSLLIFLVIAANICIGGFDLSSADFENSKQGFWQAILFLVAVTIIISITPFSAGFFALLGHFTTIIVVISIFNLVISTLMNVIFRVI</sequence>
<keyword evidence="1" id="KW-0812">Transmembrane</keyword>
<keyword evidence="1" id="KW-0472">Membrane</keyword>
<feature type="transmembrane region" description="Helical" evidence="1">
    <location>
        <begin position="193"/>
        <end position="216"/>
    </location>
</feature>
<dbReference type="AlphaFoldDB" id="A0A0R1YSX1"/>
<evidence type="ECO:0000313" key="3">
    <source>
        <dbReference type="Proteomes" id="UP000051957"/>
    </source>
</evidence>
<dbReference type="RefSeq" id="WP_057908996.1">
    <property type="nucleotide sequence ID" value="NZ_AZGK01000015.1"/>
</dbReference>
<proteinExistence type="predicted"/>
<evidence type="ECO:0000313" key="2">
    <source>
        <dbReference type="EMBL" id="KRM45616.1"/>
    </source>
</evidence>
<evidence type="ECO:0000256" key="1">
    <source>
        <dbReference type="SAM" id="Phobius"/>
    </source>
</evidence>
<comment type="caution">
    <text evidence="2">The sequence shown here is derived from an EMBL/GenBank/DDBJ whole genome shotgun (WGS) entry which is preliminary data.</text>
</comment>
<gene>
    <name evidence="2" type="ORF">FC51_GL000792</name>
</gene>
<feature type="transmembrane region" description="Helical" evidence="1">
    <location>
        <begin position="108"/>
        <end position="130"/>
    </location>
</feature>
<feature type="transmembrane region" description="Helical" evidence="1">
    <location>
        <begin position="5"/>
        <end position="28"/>
    </location>
</feature>
<feature type="transmembrane region" description="Helical" evidence="1">
    <location>
        <begin position="222"/>
        <end position="241"/>
    </location>
</feature>
<keyword evidence="1" id="KW-1133">Transmembrane helix</keyword>
<accession>A0A0R1YSX1</accession>
<feature type="transmembrane region" description="Helical" evidence="1">
    <location>
        <begin position="48"/>
        <end position="70"/>
    </location>
</feature>
<organism evidence="2 3">
    <name type="scientific">Lentilactobacillus parabuchneri DSM 5707 = NBRC 107865</name>
    <dbReference type="NCBI Taxonomy" id="1423784"/>
    <lineage>
        <taxon>Bacteria</taxon>
        <taxon>Bacillati</taxon>
        <taxon>Bacillota</taxon>
        <taxon>Bacilli</taxon>
        <taxon>Lactobacillales</taxon>
        <taxon>Lactobacillaceae</taxon>
        <taxon>Lentilactobacillus</taxon>
    </lineage>
</organism>
<dbReference type="PATRIC" id="fig|1423784.4.peg.796"/>
<reference evidence="2 3" key="1">
    <citation type="journal article" date="2015" name="Genome Announc.">
        <title>Expanding the biotechnology potential of lactobacilli through comparative genomics of 213 strains and associated genera.</title>
        <authorList>
            <person name="Sun Z."/>
            <person name="Harris H.M."/>
            <person name="McCann A."/>
            <person name="Guo C."/>
            <person name="Argimon S."/>
            <person name="Zhang W."/>
            <person name="Yang X."/>
            <person name="Jeffery I.B."/>
            <person name="Cooney J.C."/>
            <person name="Kagawa T.F."/>
            <person name="Liu W."/>
            <person name="Song Y."/>
            <person name="Salvetti E."/>
            <person name="Wrobel A."/>
            <person name="Rasinkangas P."/>
            <person name="Parkhill J."/>
            <person name="Rea M.C."/>
            <person name="O'Sullivan O."/>
            <person name="Ritari J."/>
            <person name="Douillard F.P."/>
            <person name="Paul Ross R."/>
            <person name="Yang R."/>
            <person name="Briner A.E."/>
            <person name="Felis G.E."/>
            <person name="de Vos W.M."/>
            <person name="Barrangou R."/>
            <person name="Klaenhammer T.R."/>
            <person name="Caufield P.W."/>
            <person name="Cui Y."/>
            <person name="Zhang H."/>
            <person name="O'Toole P.W."/>
        </authorList>
    </citation>
    <scope>NUCLEOTIDE SEQUENCE [LARGE SCALE GENOMIC DNA]</scope>
    <source>
        <strain evidence="2 3">DSM 5707</strain>
    </source>
</reference>
<protein>
    <submittedName>
        <fullName evidence="2">Uncharacterized protein</fullName>
    </submittedName>
</protein>